<dbReference type="PANTHER" id="PTHR31382:SF1">
    <property type="entry name" value="SODIUM ION_PROTON EXCHANGER (EUROFUNG)"/>
    <property type="match status" value="1"/>
</dbReference>
<keyword evidence="2 5" id="KW-0812">Transmembrane</keyword>
<proteinExistence type="predicted"/>
<dbReference type="InterPro" id="IPR038770">
    <property type="entry name" value="Na+/solute_symporter_sf"/>
</dbReference>
<keyword evidence="3 5" id="KW-1133">Transmembrane helix</keyword>
<keyword evidence="4 5" id="KW-0472">Membrane</keyword>
<feature type="transmembrane region" description="Helical" evidence="5">
    <location>
        <begin position="345"/>
        <end position="365"/>
    </location>
</feature>
<comment type="caution">
    <text evidence="7">The sequence shown here is derived from an EMBL/GenBank/DDBJ whole genome shotgun (WGS) entry which is preliminary data.</text>
</comment>
<evidence type="ECO:0000256" key="3">
    <source>
        <dbReference type="ARBA" id="ARBA00022989"/>
    </source>
</evidence>
<dbReference type="EMBL" id="BMEC01000004">
    <property type="protein sequence ID" value="GGC30677.1"/>
    <property type="molecule type" value="Genomic_DNA"/>
</dbReference>
<feature type="transmembrane region" description="Helical" evidence="5">
    <location>
        <begin position="199"/>
        <end position="220"/>
    </location>
</feature>
<name>A0ABQ1LXA7_9BACT</name>
<evidence type="ECO:0000259" key="6">
    <source>
        <dbReference type="Pfam" id="PF00999"/>
    </source>
</evidence>
<feature type="transmembrane region" description="Helical" evidence="5">
    <location>
        <begin position="311"/>
        <end position="333"/>
    </location>
</feature>
<reference evidence="8" key="1">
    <citation type="journal article" date="2019" name="Int. J. Syst. Evol. Microbiol.">
        <title>The Global Catalogue of Microorganisms (GCM) 10K type strain sequencing project: providing services to taxonomists for standard genome sequencing and annotation.</title>
        <authorList>
            <consortium name="The Broad Institute Genomics Platform"/>
            <consortium name="The Broad Institute Genome Sequencing Center for Infectious Disease"/>
            <person name="Wu L."/>
            <person name="Ma J."/>
        </authorList>
    </citation>
    <scope>NUCLEOTIDE SEQUENCE [LARGE SCALE GENOMIC DNA]</scope>
    <source>
        <strain evidence="8">CGMCC 1.10832</strain>
    </source>
</reference>
<accession>A0ABQ1LXA7</accession>
<dbReference type="Proteomes" id="UP000636010">
    <property type="component" value="Unassembled WGS sequence"/>
</dbReference>
<keyword evidence="8" id="KW-1185">Reference proteome</keyword>
<dbReference type="Pfam" id="PF00999">
    <property type="entry name" value="Na_H_Exchanger"/>
    <property type="match status" value="1"/>
</dbReference>
<feature type="transmembrane region" description="Helical" evidence="5">
    <location>
        <begin position="171"/>
        <end position="187"/>
    </location>
</feature>
<dbReference type="Gene3D" id="1.20.1530.20">
    <property type="match status" value="1"/>
</dbReference>
<dbReference type="InterPro" id="IPR006153">
    <property type="entry name" value="Cation/H_exchanger_TM"/>
</dbReference>
<feature type="domain" description="Cation/H+ exchanger transmembrane" evidence="6">
    <location>
        <begin position="17"/>
        <end position="398"/>
    </location>
</feature>
<sequence>MDLMLVIFFISLFTVAAATVVKPIQNLLLTQPLLAMLAGVLLGPQLLDVFHTVSSEERNHILELACKITIAMALMSTALRIPVDFIRRKLRMLSSLVFFGMVLMWIASAAILYWVVGADTLSFTECIIIGAVITPTDPVISSTILSGKMAEKFLPESVRHTISFESGANDGLAYPIVLFSVFLFKGNDFPLSEWLSRSILYETVLAGIVAFIVGHFAGLLMHKTHVKGYMTNKSLISFSIGLALLLLSGLESLQMNGIIGVFIGGLAFSRHLEENEDLKEERVQESLERLVTIPIFFLFGLFIPWQEWGELGWSAVVIAALILLLRRVPGFLLMKPFFSQYKGKLYDILVMGWFGPIGVAALFYAVFSAKQTGIDEIWTITSLIVFSSTIVHGITSIPFEKLYHNLKTN</sequence>
<gene>
    <name evidence="7" type="ORF">GCM10011506_15110</name>
</gene>
<dbReference type="InterPro" id="IPR004712">
    <property type="entry name" value="Na+/H+_antiporter_fungi"/>
</dbReference>
<feature type="transmembrane region" description="Helical" evidence="5">
    <location>
        <begin position="240"/>
        <end position="266"/>
    </location>
</feature>
<evidence type="ECO:0000313" key="8">
    <source>
        <dbReference type="Proteomes" id="UP000636010"/>
    </source>
</evidence>
<dbReference type="PANTHER" id="PTHR31382">
    <property type="entry name" value="NA(+)/H(+) ANTIPORTER"/>
    <property type="match status" value="1"/>
</dbReference>
<evidence type="ECO:0000256" key="2">
    <source>
        <dbReference type="ARBA" id="ARBA00022692"/>
    </source>
</evidence>
<protein>
    <submittedName>
        <fullName evidence="7">Cation transporter</fullName>
    </submittedName>
</protein>
<feature type="transmembrane region" description="Helical" evidence="5">
    <location>
        <begin position="33"/>
        <end position="50"/>
    </location>
</feature>
<evidence type="ECO:0000313" key="7">
    <source>
        <dbReference type="EMBL" id="GGC30677.1"/>
    </source>
</evidence>
<comment type="subcellular location">
    <subcellularLocation>
        <location evidence="1">Membrane</location>
        <topology evidence="1">Multi-pass membrane protein</topology>
    </subcellularLocation>
</comment>
<organism evidence="7 8">
    <name type="scientific">Marivirga lumbricoides</name>
    <dbReference type="NCBI Taxonomy" id="1046115"/>
    <lineage>
        <taxon>Bacteria</taxon>
        <taxon>Pseudomonadati</taxon>
        <taxon>Bacteroidota</taxon>
        <taxon>Cytophagia</taxon>
        <taxon>Cytophagales</taxon>
        <taxon>Marivirgaceae</taxon>
        <taxon>Marivirga</taxon>
    </lineage>
</organism>
<feature type="transmembrane region" description="Helical" evidence="5">
    <location>
        <begin position="377"/>
        <end position="399"/>
    </location>
</feature>
<feature type="transmembrane region" description="Helical" evidence="5">
    <location>
        <begin position="96"/>
        <end position="116"/>
    </location>
</feature>
<evidence type="ECO:0000256" key="5">
    <source>
        <dbReference type="SAM" id="Phobius"/>
    </source>
</evidence>
<evidence type="ECO:0000256" key="4">
    <source>
        <dbReference type="ARBA" id="ARBA00023136"/>
    </source>
</evidence>
<dbReference type="RefSeq" id="WP_188461918.1">
    <property type="nucleotide sequence ID" value="NZ_BAABHU010000004.1"/>
</dbReference>
<evidence type="ECO:0000256" key="1">
    <source>
        <dbReference type="ARBA" id="ARBA00004141"/>
    </source>
</evidence>